<proteinExistence type="predicted"/>
<dbReference type="AlphaFoldDB" id="A0AAD8V3P4"/>
<gene>
    <name evidence="1" type="ORF">LY79DRAFT_275279</name>
</gene>
<sequence length="166" mass="18704">MSSPPCLVFPVTTATTTNFKSSATQQMRAGLLLIYTNIFPDLFLSFCHSPLLLSHTYPALSSMLRLWRSLSGGGSFHPSYYYSLPRLPISDEQNGDARTSIAVASVLSRMAEHRALLHATILISSIHDDIFQPPPPKCLVLTTLVRHVDWPRRCCQQDDARYWIRL</sequence>
<organism evidence="1 2">
    <name type="scientific">Colletotrichum navitas</name>
    <dbReference type="NCBI Taxonomy" id="681940"/>
    <lineage>
        <taxon>Eukaryota</taxon>
        <taxon>Fungi</taxon>
        <taxon>Dikarya</taxon>
        <taxon>Ascomycota</taxon>
        <taxon>Pezizomycotina</taxon>
        <taxon>Sordariomycetes</taxon>
        <taxon>Hypocreomycetidae</taxon>
        <taxon>Glomerellales</taxon>
        <taxon>Glomerellaceae</taxon>
        <taxon>Colletotrichum</taxon>
        <taxon>Colletotrichum graminicola species complex</taxon>
    </lineage>
</organism>
<dbReference type="RefSeq" id="XP_060412159.1">
    <property type="nucleotide sequence ID" value="XM_060552062.1"/>
</dbReference>
<name>A0AAD8V3P4_9PEZI</name>
<comment type="caution">
    <text evidence="1">The sequence shown here is derived from an EMBL/GenBank/DDBJ whole genome shotgun (WGS) entry which is preliminary data.</text>
</comment>
<dbReference type="GeneID" id="85436302"/>
<evidence type="ECO:0000313" key="2">
    <source>
        <dbReference type="Proteomes" id="UP001230504"/>
    </source>
</evidence>
<protein>
    <submittedName>
        <fullName evidence="1">Uncharacterized protein</fullName>
    </submittedName>
</protein>
<dbReference type="Proteomes" id="UP001230504">
    <property type="component" value="Unassembled WGS sequence"/>
</dbReference>
<accession>A0AAD8V3P4</accession>
<keyword evidence="2" id="KW-1185">Reference proteome</keyword>
<dbReference type="EMBL" id="JAHLJV010000047">
    <property type="protein sequence ID" value="KAK1585115.1"/>
    <property type="molecule type" value="Genomic_DNA"/>
</dbReference>
<reference evidence="1" key="1">
    <citation type="submission" date="2021-06" db="EMBL/GenBank/DDBJ databases">
        <title>Comparative genomics, transcriptomics and evolutionary studies reveal genomic signatures of adaptation to plant cell wall in hemibiotrophic fungi.</title>
        <authorList>
            <consortium name="DOE Joint Genome Institute"/>
            <person name="Baroncelli R."/>
            <person name="Diaz J.F."/>
            <person name="Benocci T."/>
            <person name="Peng M."/>
            <person name="Battaglia E."/>
            <person name="Haridas S."/>
            <person name="Andreopoulos W."/>
            <person name="Labutti K."/>
            <person name="Pangilinan J."/>
            <person name="Floch G.L."/>
            <person name="Makela M.R."/>
            <person name="Henrissat B."/>
            <person name="Grigoriev I.V."/>
            <person name="Crouch J.A."/>
            <person name="De Vries R.P."/>
            <person name="Sukno S.A."/>
            <person name="Thon M.R."/>
        </authorList>
    </citation>
    <scope>NUCLEOTIDE SEQUENCE</scope>
    <source>
        <strain evidence="1">CBS 125086</strain>
    </source>
</reference>
<evidence type="ECO:0000313" key="1">
    <source>
        <dbReference type="EMBL" id="KAK1585115.1"/>
    </source>
</evidence>